<dbReference type="PANTHER" id="PTHR21600:SF52">
    <property type="entry name" value="PSEUDOURIDINE SYNTHASE RSUA_RLUA-LIKE DOMAIN-CONTAINING PROTEIN"/>
    <property type="match status" value="1"/>
</dbReference>
<feature type="domain" description="Pseudouridine synthase RsuA/RluA-like" evidence="1">
    <location>
        <begin position="156"/>
        <end position="345"/>
    </location>
</feature>
<dbReference type="InterPro" id="IPR006145">
    <property type="entry name" value="PsdUridine_synth_RsuA/RluA"/>
</dbReference>
<dbReference type="InterPro" id="IPR020103">
    <property type="entry name" value="PsdUridine_synth_cat_dom_sf"/>
</dbReference>
<evidence type="ECO:0000259" key="1">
    <source>
        <dbReference type="Pfam" id="PF00849"/>
    </source>
</evidence>
<evidence type="ECO:0000313" key="3">
    <source>
        <dbReference type="Proteomes" id="UP001165060"/>
    </source>
</evidence>
<organism evidence="2 3">
    <name type="scientific">Tetraparma gracilis</name>
    <dbReference type="NCBI Taxonomy" id="2962635"/>
    <lineage>
        <taxon>Eukaryota</taxon>
        <taxon>Sar</taxon>
        <taxon>Stramenopiles</taxon>
        <taxon>Ochrophyta</taxon>
        <taxon>Bolidophyceae</taxon>
        <taxon>Parmales</taxon>
        <taxon>Triparmaceae</taxon>
        <taxon>Tetraparma</taxon>
    </lineage>
</organism>
<dbReference type="Pfam" id="PF00849">
    <property type="entry name" value="PseudoU_synth_2"/>
    <property type="match status" value="1"/>
</dbReference>
<accession>A0ABQ6M4F7</accession>
<comment type="caution">
    <text evidence="2">The sequence shown here is derived from an EMBL/GenBank/DDBJ whole genome shotgun (WGS) entry which is preliminary data.</text>
</comment>
<dbReference type="CDD" id="cd02869">
    <property type="entry name" value="PseudoU_synth_RluA_like"/>
    <property type="match status" value="1"/>
</dbReference>
<keyword evidence="3" id="KW-1185">Reference proteome</keyword>
<dbReference type="InterPro" id="IPR050188">
    <property type="entry name" value="RluA_PseudoU_synthase"/>
</dbReference>
<proteinExistence type="predicted"/>
<dbReference type="EMBL" id="BRYB01002424">
    <property type="protein sequence ID" value="GMI19260.1"/>
    <property type="molecule type" value="Genomic_DNA"/>
</dbReference>
<dbReference type="PANTHER" id="PTHR21600">
    <property type="entry name" value="MITOCHONDRIAL RNA PSEUDOURIDINE SYNTHASE"/>
    <property type="match status" value="1"/>
</dbReference>
<sequence>MGNRLQSTEPWDPAREASGRDRGVSYAMDRYVLHYSVPAAPSPGAPSTFGSAIEHALLLARRRKRELPAAVRALPSSQVATPAASLLELGAVYHEPVPCPAHVKSRRLSAADAALPLPPSSYLRVHFHPRRFSLPAGRSFLPPSPLVVSESPDVGYTILYKPRNFPSHGTVDNTVENLITQYRLSLSRRFPAPTYASLPSRLDHETSGLLVISTSLLFAGYYSKLLREKTSSATGPDPGNSGPSVVKSYRALVCVLPSSPPLPAPNTVLTHHLLPSARAPKTFASAPSPGSLPCLLSLSSLSPPLPLSPAARAALNAHPGAGHACEVTVDLLTGRTHQIRGQMAALGFPLVGDDQYGGAASPREPDEEKPPRLCLQSASVSFPLPVQRKKGVTRKWDKQGRVWEYTDEFELVPGTERVSYSVGEEEAEWCEDLKL</sequence>
<evidence type="ECO:0000313" key="2">
    <source>
        <dbReference type="EMBL" id="GMI19260.1"/>
    </source>
</evidence>
<dbReference type="SUPFAM" id="SSF55120">
    <property type="entry name" value="Pseudouridine synthase"/>
    <property type="match status" value="1"/>
</dbReference>
<gene>
    <name evidence="2" type="ORF">TeGR_g4329</name>
</gene>
<dbReference type="Gene3D" id="3.30.2350.10">
    <property type="entry name" value="Pseudouridine synthase"/>
    <property type="match status" value="1"/>
</dbReference>
<reference evidence="2 3" key="1">
    <citation type="journal article" date="2023" name="Commun. Biol.">
        <title>Genome analysis of Parmales, the sister group of diatoms, reveals the evolutionary specialization of diatoms from phago-mixotrophs to photoautotrophs.</title>
        <authorList>
            <person name="Ban H."/>
            <person name="Sato S."/>
            <person name="Yoshikawa S."/>
            <person name="Yamada K."/>
            <person name="Nakamura Y."/>
            <person name="Ichinomiya M."/>
            <person name="Sato N."/>
            <person name="Blanc-Mathieu R."/>
            <person name="Endo H."/>
            <person name="Kuwata A."/>
            <person name="Ogata H."/>
        </authorList>
    </citation>
    <scope>NUCLEOTIDE SEQUENCE [LARGE SCALE GENOMIC DNA]</scope>
</reference>
<name>A0ABQ6M4F7_9STRA</name>
<protein>
    <recommendedName>
        <fullName evidence="1">Pseudouridine synthase RsuA/RluA-like domain-containing protein</fullName>
    </recommendedName>
</protein>
<dbReference type="Proteomes" id="UP001165060">
    <property type="component" value="Unassembled WGS sequence"/>
</dbReference>